<protein>
    <submittedName>
        <fullName evidence="1">Uncharacterized protein</fullName>
    </submittedName>
</protein>
<dbReference type="AlphaFoldDB" id="A0A6J5DRA0"/>
<proteinExistence type="predicted"/>
<evidence type="ECO:0000313" key="1">
    <source>
        <dbReference type="EMBL" id="CAB3755445.1"/>
    </source>
</evidence>
<gene>
    <name evidence="1" type="ORF">LMG29542_02596</name>
</gene>
<organism evidence="1 2">
    <name type="scientific">Paraburkholderia humisilvae</name>
    <dbReference type="NCBI Taxonomy" id="627669"/>
    <lineage>
        <taxon>Bacteria</taxon>
        <taxon>Pseudomonadati</taxon>
        <taxon>Pseudomonadota</taxon>
        <taxon>Betaproteobacteria</taxon>
        <taxon>Burkholderiales</taxon>
        <taxon>Burkholderiaceae</taxon>
        <taxon>Paraburkholderia</taxon>
    </lineage>
</organism>
<accession>A0A6J5DRA0</accession>
<reference evidence="1 2" key="1">
    <citation type="submission" date="2020-04" db="EMBL/GenBank/DDBJ databases">
        <authorList>
            <person name="De Canck E."/>
        </authorList>
    </citation>
    <scope>NUCLEOTIDE SEQUENCE [LARGE SCALE GENOMIC DNA]</scope>
    <source>
        <strain evidence="1 2">LMG 29542</strain>
    </source>
</reference>
<keyword evidence="2" id="KW-1185">Reference proteome</keyword>
<dbReference type="EMBL" id="CADIKH010000010">
    <property type="protein sequence ID" value="CAB3755445.1"/>
    <property type="molecule type" value="Genomic_DNA"/>
</dbReference>
<evidence type="ECO:0000313" key="2">
    <source>
        <dbReference type="Proteomes" id="UP000494363"/>
    </source>
</evidence>
<dbReference type="RefSeq" id="WP_175226847.1">
    <property type="nucleotide sequence ID" value="NZ_CADIKH010000010.1"/>
</dbReference>
<name>A0A6J5DRA0_9BURK</name>
<dbReference type="Proteomes" id="UP000494363">
    <property type="component" value="Unassembled WGS sequence"/>
</dbReference>
<sequence length="635" mass="70216">MDVVSCFADWLTWLNVHGSTPDRSNQILQALESSENSFRTWSSKAGHVVTAREEVLLELIEDGPRKLLRVEAAYLLGWAATRSYIQRINESRGFAAPYELVRLIDSFGVGYAGIADALLALSDAEWQPLRQEVEASLSATMPGVLEDIPSPFPPFDHAKQLWDGAIDAEQAINRRILEVPFPTFLPRILADMGRRDVRFLAKTLDSTAGPWVSWPCLAEIQTDGLIELLRHVDDCYQDNGTWTKKWTGRLILNHLELDMRLEWEESDESSSEVDAGARTQAVKDTVTAICRVLEGHDGGQILLTRWAAHLVVEATNAEGAVRRGQRRGNPEQYYYAALNGLIDSVNGQAWATVAAIRRKFPAKDVSLGTGVVNAPVWIDWLGRVDHTVPLACAVAFQLFEGASHVYDPELAQWLAAVMVSLRDEPSVHYLAAENANLLTRLTGWPLFIDPNRREQLQEIWQQLALTRVEARFRRDYNSASATEVCASVANIAVEAMSWGATMLPVESAVDSYAVTVAGVIDELRYFVPSVGRKSWSISTSRLVSVMAATGRLSSQDALQGILSRYVGDIDALALASASAIANGVAPEFVAAAMSFAGVSPQSMTSDYCAWQIRAQHNRNRTRVTEILQDAYDRDE</sequence>